<dbReference type="InterPro" id="IPR001810">
    <property type="entry name" value="F-box_dom"/>
</dbReference>
<dbReference type="Proteomes" id="UP001281614">
    <property type="component" value="Unassembled WGS sequence"/>
</dbReference>
<dbReference type="EMBL" id="VYYT01000238">
    <property type="protein sequence ID" value="KAK2753636.1"/>
    <property type="molecule type" value="Genomic_DNA"/>
</dbReference>
<evidence type="ECO:0000313" key="3">
    <source>
        <dbReference type="Proteomes" id="UP001281614"/>
    </source>
</evidence>
<sequence length="436" mass="51571">MSESPQGGTSIAPPCPDQPTVFATFAVPDERADAPPWEIKFDRNLQQSRFLRLPDEILLQILLSVATDDLYMLRQVSFTFWRIYRGEIFSKFHRKSGIPVWGRERTNGFENDAKTILRAKRHAFCDPCFKRRTARCYQNHRNYFQLGIKLRCWYCESWHDMILFSREERRQYLAKRPRRCVMQSASIQPCPHINIAVSSIWNRISSPSRRNKHVRRTLGECSECKASARRIALEDSHGYINPPTCRWMLGRFKIEWRLPLFSIPKDDAITYTFLVQKLNEFEERYGDALCVHFKHDHLQLLRALDPRHCCCLGGDSRIGRVFPYDKERWGTRRCMEVAGPNQGEGMLGKHVVRCDKRCTRYKWERKSNQIFLSRLSSTFLRVEEDEKIWENEFATLFDPPSYEPWSDQGTWHLFWCEDVQCRNGQDEIESANAFWC</sequence>
<protein>
    <recommendedName>
        <fullName evidence="1">F-box domain-containing protein</fullName>
    </recommendedName>
</protein>
<dbReference type="SUPFAM" id="SSF81383">
    <property type="entry name" value="F-box domain"/>
    <property type="match status" value="1"/>
</dbReference>
<accession>A0AAD9YB91</accession>
<reference evidence="2" key="1">
    <citation type="submission" date="2023-02" db="EMBL/GenBank/DDBJ databases">
        <title>Colletotrichum kahawae CIFC_Que2 genome sequencing and assembly.</title>
        <authorList>
            <person name="Baroncelli R."/>
        </authorList>
    </citation>
    <scope>NUCLEOTIDE SEQUENCE</scope>
    <source>
        <strain evidence="2">CIFC_Que2</strain>
    </source>
</reference>
<organism evidence="2 3">
    <name type="scientific">Colletotrichum kahawae</name>
    <name type="common">Coffee berry disease fungus</name>
    <dbReference type="NCBI Taxonomy" id="34407"/>
    <lineage>
        <taxon>Eukaryota</taxon>
        <taxon>Fungi</taxon>
        <taxon>Dikarya</taxon>
        <taxon>Ascomycota</taxon>
        <taxon>Pezizomycotina</taxon>
        <taxon>Sordariomycetes</taxon>
        <taxon>Hypocreomycetidae</taxon>
        <taxon>Glomerellales</taxon>
        <taxon>Glomerellaceae</taxon>
        <taxon>Colletotrichum</taxon>
        <taxon>Colletotrichum gloeosporioides species complex</taxon>
    </lineage>
</organism>
<gene>
    <name evidence="2" type="ORF">CKAH01_17556</name>
</gene>
<keyword evidence="3" id="KW-1185">Reference proteome</keyword>
<evidence type="ECO:0000259" key="1">
    <source>
        <dbReference type="PROSITE" id="PS50181"/>
    </source>
</evidence>
<evidence type="ECO:0000313" key="2">
    <source>
        <dbReference type="EMBL" id="KAK2753636.1"/>
    </source>
</evidence>
<feature type="domain" description="F-box" evidence="1">
    <location>
        <begin position="47"/>
        <end position="92"/>
    </location>
</feature>
<dbReference type="InterPro" id="IPR036047">
    <property type="entry name" value="F-box-like_dom_sf"/>
</dbReference>
<comment type="caution">
    <text evidence="2">The sequence shown here is derived from an EMBL/GenBank/DDBJ whole genome shotgun (WGS) entry which is preliminary data.</text>
</comment>
<dbReference type="PROSITE" id="PS50181">
    <property type="entry name" value="FBOX"/>
    <property type="match status" value="1"/>
</dbReference>
<dbReference type="AlphaFoldDB" id="A0AAD9YB91"/>
<name>A0AAD9YB91_COLKA</name>
<proteinExistence type="predicted"/>